<proteinExistence type="predicted"/>
<dbReference type="STRING" id="469383.Cwoe_1424"/>
<organism evidence="3 4">
    <name type="scientific">Conexibacter woesei (strain DSM 14684 / CCUG 47730 / CIP 108061 / JCM 11494 / NBRC 100937 / ID131577)</name>
    <dbReference type="NCBI Taxonomy" id="469383"/>
    <lineage>
        <taxon>Bacteria</taxon>
        <taxon>Bacillati</taxon>
        <taxon>Actinomycetota</taxon>
        <taxon>Thermoleophilia</taxon>
        <taxon>Solirubrobacterales</taxon>
        <taxon>Conexibacteraceae</taxon>
        <taxon>Conexibacter</taxon>
    </lineage>
</organism>
<feature type="compositionally biased region" description="Low complexity" evidence="1">
    <location>
        <begin position="38"/>
        <end position="52"/>
    </location>
</feature>
<feature type="chain" id="PRO_5038651116" evidence="2">
    <location>
        <begin position="39"/>
        <end position="217"/>
    </location>
</feature>
<keyword evidence="4" id="KW-1185">Reference proteome</keyword>
<reference evidence="3 4" key="1">
    <citation type="journal article" date="2010" name="Stand. Genomic Sci.">
        <title>Complete genome sequence of Conexibacter woesei type strain (ID131577).</title>
        <authorList>
            <person name="Pukall R."/>
            <person name="Lapidus A."/>
            <person name="Glavina Del Rio T."/>
            <person name="Copeland A."/>
            <person name="Tice H."/>
            <person name="Cheng J.-F."/>
            <person name="Lucas S."/>
            <person name="Chen F."/>
            <person name="Nolan M."/>
            <person name="Bruce D."/>
            <person name="Goodwin L."/>
            <person name="Pitluck S."/>
            <person name="Mavromatis K."/>
            <person name="Ivanova N."/>
            <person name="Ovchinnikova G."/>
            <person name="Pati A."/>
            <person name="Chen A."/>
            <person name="Palaniappan K."/>
            <person name="Land M."/>
            <person name="Hauser L."/>
            <person name="Chang Y.-J."/>
            <person name="Jeffries C.D."/>
            <person name="Chain P."/>
            <person name="Meincke L."/>
            <person name="Sims D."/>
            <person name="Brettin T."/>
            <person name="Detter J.C."/>
            <person name="Rohde M."/>
            <person name="Goeker M."/>
            <person name="Bristow J."/>
            <person name="Eisen J.A."/>
            <person name="Markowitz V."/>
            <person name="Kyrpides N.C."/>
            <person name="Klenk H.-P."/>
            <person name="Hugenholtz P."/>
        </authorList>
    </citation>
    <scope>NUCLEOTIDE SEQUENCE [LARGE SCALE GENOMIC DNA]</scope>
    <source>
        <strain evidence="4">DSM 14684 / CIP 108061 / JCM 11494 / NBRC 100937 / ID131577</strain>
    </source>
</reference>
<feature type="signal peptide" evidence="2">
    <location>
        <begin position="1"/>
        <end position="38"/>
    </location>
</feature>
<evidence type="ECO:0000313" key="3">
    <source>
        <dbReference type="EMBL" id="ADB49852.1"/>
    </source>
</evidence>
<sequence length="217" mass="22516" precursor="true">MTVRTPPRRHTAAHASRRSCAGSLAALALLLAACGSGSTPPATTTPATTTPAGESGETGKPSTRTLAHADRSQTRSFSLLRMRPDGLPAATRRILGTGRFGVNWALAKRIPVGLPGAYWLVPGAGYLCIVSQVPGIPGAGTACNETWRARREGLATISFERATGGEPQTRVLVGVTRDSAHHVLAHTGSSIVTVPVVDGIFVLRDAAAAAPDRLTVR</sequence>
<protein>
    <submittedName>
        <fullName evidence="3">Uncharacterized protein</fullName>
    </submittedName>
</protein>
<evidence type="ECO:0000313" key="4">
    <source>
        <dbReference type="Proteomes" id="UP000008229"/>
    </source>
</evidence>
<name>D3EYX8_CONWI</name>
<evidence type="ECO:0000256" key="2">
    <source>
        <dbReference type="SAM" id="SignalP"/>
    </source>
</evidence>
<keyword evidence="2" id="KW-0732">Signal</keyword>
<dbReference type="Proteomes" id="UP000008229">
    <property type="component" value="Chromosome"/>
</dbReference>
<dbReference type="AlphaFoldDB" id="D3EYX8"/>
<dbReference type="KEGG" id="cwo:Cwoe_1424"/>
<dbReference type="HOGENOM" id="CLU_1270497_0_0_11"/>
<gene>
    <name evidence="3" type="ordered locus">Cwoe_1424</name>
</gene>
<evidence type="ECO:0000256" key="1">
    <source>
        <dbReference type="SAM" id="MobiDB-lite"/>
    </source>
</evidence>
<feature type="region of interest" description="Disordered" evidence="1">
    <location>
        <begin position="38"/>
        <end position="75"/>
    </location>
</feature>
<dbReference type="PROSITE" id="PS51257">
    <property type="entry name" value="PROKAR_LIPOPROTEIN"/>
    <property type="match status" value="1"/>
</dbReference>
<dbReference type="RefSeq" id="WP_012932903.1">
    <property type="nucleotide sequence ID" value="NC_013739.1"/>
</dbReference>
<dbReference type="EMBL" id="CP001854">
    <property type="protein sequence ID" value="ADB49852.1"/>
    <property type="molecule type" value="Genomic_DNA"/>
</dbReference>
<reference evidence="4" key="2">
    <citation type="submission" date="2010-01" db="EMBL/GenBank/DDBJ databases">
        <title>The complete genome of Conexibacter woesei DSM 14684.</title>
        <authorList>
            <consortium name="US DOE Joint Genome Institute (JGI-PGF)"/>
            <person name="Lucas S."/>
            <person name="Copeland A."/>
            <person name="Lapidus A."/>
            <person name="Glavina del Rio T."/>
            <person name="Dalin E."/>
            <person name="Tice H."/>
            <person name="Bruce D."/>
            <person name="Goodwin L."/>
            <person name="Pitluck S."/>
            <person name="Kyrpides N."/>
            <person name="Mavromatis K."/>
            <person name="Ivanova N."/>
            <person name="Mikhailova N."/>
            <person name="Chertkov O."/>
            <person name="Brettin T."/>
            <person name="Detter J.C."/>
            <person name="Han C."/>
            <person name="Larimer F."/>
            <person name="Land M."/>
            <person name="Hauser L."/>
            <person name="Markowitz V."/>
            <person name="Cheng J.-F."/>
            <person name="Hugenholtz P."/>
            <person name="Woyke T."/>
            <person name="Wu D."/>
            <person name="Pukall R."/>
            <person name="Steenblock K."/>
            <person name="Schneider S."/>
            <person name="Klenk H.-P."/>
            <person name="Eisen J.A."/>
        </authorList>
    </citation>
    <scope>NUCLEOTIDE SEQUENCE [LARGE SCALE GENOMIC DNA]</scope>
    <source>
        <strain evidence="4">DSM 14684 / CIP 108061 / JCM 11494 / NBRC 100937 / ID131577</strain>
    </source>
</reference>
<accession>D3EYX8</accession>